<dbReference type="Gene3D" id="2.60.40.790">
    <property type="match status" value="1"/>
</dbReference>
<dbReference type="GO" id="GO:0051082">
    <property type="term" value="F:unfolded protein binding"/>
    <property type="evidence" value="ECO:0007669"/>
    <property type="project" value="TreeGrafter"/>
</dbReference>
<evidence type="ECO:0000256" key="1">
    <source>
        <dbReference type="ARBA" id="ARBA00023016"/>
    </source>
</evidence>
<dbReference type="CDD" id="cd06481">
    <property type="entry name" value="ACD_HspB9_like"/>
    <property type="match status" value="1"/>
</dbReference>
<keyword evidence="1" id="KW-0346">Stress response</keyword>
<evidence type="ECO:0000259" key="5">
    <source>
        <dbReference type="PROSITE" id="PS01031"/>
    </source>
</evidence>
<evidence type="ECO:0000256" key="4">
    <source>
        <dbReference type="SAM" id="MobiDB-lite"/>
    </source>
</evidence>
<dbReference type="CTD" id="796767"/>
<dbReference type="RefSeq" id="XP_016365640.1">
    <property type="nucleotide sequence ID" value="XM_016510154.1"/>
</dbReference>
<dbReference type="PROSITE" id="PS01031">
    <property type="entry name" value="SHSP"/>
    <property type="match status" value="1"/>
</dbReference>
<dbReference type="OrthoDB" id="9942401at2759"/>
<evidence type="ECO:0000313" key="6">
    <source>
        <dbReference type="Ensembl" id="ENSSRHP00000098605.1"/>
    </source>
</evidence>
<dbReference type="Ensembl" id="ENSSRHT00000101283.1">
    <property type="protein sequence ID" value="ENSSRHP00000098605.1"/>
    <property type="gene ID" value="ENSSRHG00000048428.1"/>
</dbReference>
<dbReference type="Pfam" id="PF00011">
    <property type="entry name" value="HSP20"/>
    <property type="match status" value="1"/>
</dbReference>
<dbReference type="InterPro" id="IPR002068">
    <property type="entry name" value="A-crystallin/Hsp20_dom"/>
</dbReference>
<reference evidence="6" key="1">
    <citation type="submission" date="2025-08" db="UniProtKB">
        <authorList>
            <consortium name="Ensembl"/>
        </authorList>
    </citation>
    <scope>IDENTIFICATION</scope>
</reference>
<dbReference type="AlphaFoldDB" id="A0A673N6T0"/>
<feature type="region of interest" description="Disordered" evidence="4">
    <location>
        <begin position="180"/>
        <end position="205"/>
    </location>
</feature>
<feature type="domain" description="SHSP" evidence="5">
    <location>
        <begin position="67"/>
        <end position="180"/>
    </location>
</feature>
<comment type="similarity">
    <text evidence="2 3">Belongs to the small heat shock protein (HSP20) family.</text>
</comment>
<evidence type="ECO:0000256" key="2">
    <source>
        <dbReference type="PROSITE-ProRule" id="PRU00285"/>
    </source>
</evidence>
<dbReference type="KEGG" id="srx:107706446"/>
<gene>
    <name evidence="6" type="primary">hspb9l</name>
</gene>
<organism evidence="6 7">
    <name type="scientific">Sinocyclocheilus rhinocerous</name>
    <dbReference type="NCBI Taxonomy" id="307959"/>
    <lineage>
        <taxon>Eukaryota</taxon>
        <taxon>Metazoa</taxon>
        <taxon>Chordata</taxon>
        <taxon>Craniata</taxon>
        <taxon>Vertebrata</taxon>
        <taxon>Euteleostomi</taxon>
        <taxon>Actinopterygii</taxon>
        <taxon>Neopterygii</taxon>
        <taxon>Teleostei</taxon>
        <taxon>Ostariophysi</taxon>
        <taxon>Cypriniformes</taxon>
        <taxon>Cyprinidae</taxon>
        <taxon>Cyprininae</taxon>
        <taxon>Sinocyclocheilus</taxon>
    </lineage>
</organism>
<dbReference type="GeneID" id="107706446"/>
<dbReference type="GO" id="GO:0009408">
    <property type="term" value="P:response to heat"/>
    <property type="evidence" value="ECO:0007669"/>
    <property type="project" value="TreeGrafter"/>
</dbReference>
<dbReference type="GO" id="GO:0005634">
    <property type="term" value="C:nucleus"/>
    <property type="evidence" value="ECO:0007669"/>
    <property type="project" value="TreeGrafter"/>
</dbReference>
<evidence type="ECO:0000256" key="3">
    <source>
        <dbReference type="RuleBase" id="RU003616"/>
    </source>
</evidence>
<reference evidence="6" key="2">
    <citation type="submission" date="2025-09" db="UniProtKB">
        <authorList>
            <consortium name="Ensembl"/>
        </authorList>
    </citation>
    <scope>IDENTIFICATION</scope>
</reference>
<dbReference type="GO" id="GO:0005737">
    <property type="term" value="C:cytoplasm"/>
    <property type="evidence" value="ECO:0007669"/>
    <property type="project" value="TreeGrafter"/>
</dbReference>
<dbReference type="PANTHER" id="PTHR45640:SF2">
    <property type="entry name" value="HEAT SHOCK PROTEIN BETA-11-RELATED"/>
    <property type="match status" value="1"/>
</dbReference>
<keyword evidence="7" id="KW-1185">Reference proteome</keyword>
<dbReference type="InterPro" id="IPR008978">
    <property type="entry name" value="HSP20-like_chaperone"/>
</dbReference>
<protein>
    <submittedName>
        <fullName evidence="6">Heat shock protein beta-11</fullName>
    </submittedName>
</protein>
<dbReference type="InterPro" id="IPR001436">
    <property type="entry name" value="Alpha-crystallin/sHSP_animal"/>
</dbReference>
<dbReference type="Proteomes" id="UP000472270">
    <property type="component" value="Unassembled WGS sequence"/>
</dbReference>
<proteinExistence type="inferred from homology"/>
<accession>A0A673N6T0</accession>
<dbReference type="PANTHER" id="PTHR45640">
    <property type="entry name" value="HEAT SHOCK PROTEIN HSP-12.2-RELATED"/>
    <property type="match status" value="1"/>
</dbReference>
<evidence type="ECO:0000313" key="7">
    <source>
        <dbReference type="Proteomes" id="UP000472270"/>
    </source>
</evidence>
<name>A0A673N6T0_9TELE</name>
<dbReference type="SUPFAM" id="SSF49764">
    <property type="entry name" value="HSP20-like chaperones"/>
    <property type="match status" value="1"/>
</dbReference>
<dbReference type="GO" id="GO:0042026">
    <property type="term" value="P:protein refolding"/>
    <property type="evidence" value="ECO:0007669"/>
    <property type="project" value="TreeGrafter"/>
</dbReference>
<sequence length="205" mass="23630">MLCPSTFQPHLSPFMDFHWPVRSLWPETRPLFFQIEKEMMRHMQEMRHNLEFMERLHQRIFDEIDHVSPMTTFKPISFQLGKEGSQYALTLDTKDFTPEELSVKQVGRKLRVSGKTEKKQDDGKGSFSFRCQEFRQEFDLPEGVNPEMVTCSLNNGQLQIQAPKEANAVSNERVIPITYTPAVKSPVPQSPQPESQGAEAEATDN</sequence>